<dbReference type="InterPro" id="IPR001322">
    <property type="entry name" value="Lamin_tail_dom"/>
</dbReference>
<dbReference type="RefSeq" id="WP_182512419.1">
    <property type="nucleotide sequence ID" value="NZ_JACJIQ010000004.1"/>
</dbReference>
<evidence type="ECO:0000259" key="2">
    <source>
        <dbReference type="PROSITE" id="PS51841"/>
    </source>
</evidence>
<dbReference type="Gene3D" id="2.60.40.1260">
    <property type="entry name" value="Lamin Tail domain"/>
    <property type="match status" value="1"/>
</dbReference>
<feature type="domain" description="LTD" evidence="2">
    <location>
        <begin position="575"/>
        <end position="728"/>
    </location>
</feature>
<feature type="domain" description="LTD" evidence="2">
    <location>
        <begin position="307"/>
        <end position="428"/>
    </location>
</feature>
<proteinExistence type="predicted"/>
<dbReference type="AlphaFoldDB" id="A0A839GM34"/>
<keyword evidence="1" id="KW-0732">Signal</keyword>
<dbReference type="Pfam" id="PF13205">
    <property type="entry name" value="Big_5"/>
    <property type="match status" value="1"/>
</dbReference>
<evidence type="ECO:0000313" key="3">
    <source>
        <dbReference type="EMBL" id="MBA9076635.1"/>
    </source>
</evidence>
<dbReference type="Pfam" id="PF00932">
    <property type="entry name" value="LTD"/>
    <property type="match status" value="2"/>
</dbReference>
<dbReference type="PROSITE" id="PS51841">
    <property type="entry name" value="LTD"/>
    <property type="match status" value="2"/>
</dbReference>
<dbReference type="InterPro" id="IPR036415">
    <property type="entry name" value="Lamin_tail_dom_sf"/>
</dbReference>
<accession>A0A839GM34</accession>
<dbReference type="InterPro" id="IPR014755">
    <property type="entry name" value="Cu-Rt/internalin_Ig-like"/>
</dbReference>
<name>A0A839GM34_9BACT</name>
<dbReference type="SUPFAM" id="SSF74853">
    <property type="entry name" value="Lamin A/C globular tail domain"/>
    <property type="match status" value="2"/>
</dbReference>
<gene>
    <name evidence="3" type="ORF">FHS90_001341</name>
</gene>
<dbReference type="Pfam" id="PF13860">
    <property type="entry name" value="FlgD_ig"/>
    <property type="match status" value="1"/>
</dbReference>
<evidence type="ECO:0000256" key="1">
    <source>
        <dbReference type="ARBA" id="ARBA00022729"/>
    </source>
</evidence>
<dbReference type="Gene3D" id="2.60.40.4070">
    <property type="match status" value="1"/>
</dbReference>
<evidence type="ECO:0000313" key="4">
    <source>
        <dbReference type="Proteomes" id="UP000563094"/>
    </source>
</evidence>
<reference evidence="3 4" key="1">
    <citation type="submission" date="2020-08" db="EMBL/GenBank/DDBJ databases">
        <title>Genomic Encyclopedia of Type Strains, Phase IV (KMG-IV): sequencing the most valuable type-strain genomes for metagenomic binning, comparative biology and taxonomic classification.</title>
        <authorList>
            <person name="Goeker M."/>
        </authorList>
    </citation>
    <scope>NUCLEOTIDE SEQUENCE [LARGE SCALE GENOMIC DNA]</scope>
    <source>
        <strain evidence="3 4">DSM 29854</strain>
    </source>
</reference>
<organism evidence="3 4">
    <name type="scientific">Rufibacter quisquiliarum</name>
    <dbReference type="NCBI Taxonomy" id="1549639"/>
    <lineage>
        <taxon>Bacteria</taxon>
        <taxon>Pseudomonadati</taxon>
        <taxon>Bacteroidota</taxon>
        <taxon>Cytophagia</taxon>
        <taxon>Cytophagales</taxon>
        <taxon>Hymenobacteraceae</taxon>
        <taxon>Rufibacter</taxon>
    </lineage>
</organism>
<keyword evidence="4" id="KW-1185">Reference proteome</keyword>
<comment type="caution">
    <text evidence="3">The sequence shown here is derived from an EMBL/GenBank/DDBJ whole genome shotgun (WGS) entry which is preliminary data.</text>
</comment>
<dbReference type="InterPro" id="IPR032812">
    <property type="entry name" value="SbsA_Ig"/>
</dbReference>
<dbReference type="EMBL" id="JACJIQ010000004">
    <property type="protein sequence ID" value="MBA9076635.1"/>
    <property type="molecule type" value="Genomic_DNA"/>
</dbReference>
<dbReference type="Proteomes" id="UP000563094">
    <property type="component" value="Unassembled WGS sequence"/>
</dbReference>
<dbReference type="Gene3D" id="2.60.40.1220">
    <property type="match status" value="2"/>
</dbReference>
<protein>
    <submittedName>
        <fullName evidence="3">Methionine-rich copper-binding protein CopC</fullName>
    </submittedName>
</protein>
<dbReference type="InterPro" id="IPR025965">
    <property type="entry name" value="FlgD/Vpr_Ig-like"/>
</dbReference>
<sequence length="856" mass="92339">MRSLFLIILIGIAGICQLRAQVQESFSDGDFTQNPAWVGDIPLFQVNAARQLQSKGPAVTGTTLQLATANQLAVGVQWEYYVQLALATSSGNYAEVHLTADGPELKGSVRGYFVRMGGTEDEVSLFRKDGSTVNKIINGPDKTIAASDNRFWVRVTRTPAHEWRLELDVTGTRQNYVLQGTVQDSRYTTSAYAGVVFRYSQANAQKFFFDDFMVRDVAAPSFISVVPEGSQALLLTFSEPLRESEARNLANYRLNGNRTPAAVVWQQAAPHQVRLRFDEEFATGNNVLEVLRAVDTEGNIAQNLTGSFAFAPPAAKGDVVITEIYADINPLQDLPAAEFIEIYNRSNKTFNLQGWKYSDATANAGTFPAYLLKPDTYIIICAAADTSLYKPFGSVVGLNIFPSLNDSGDDVELFDAAGQLIDLVRYTSSWYREAAKREGGWSLELMQVNSLCTGASQWKASENPRGGTPGQPNSLRQTDAAAPVLLQAFATGPEKIWLQFDEPLDSLDAAEVSKYAVSPGVAVSRVQVTGASLSEVELTLATPLQPGSRYVVTVQGLRDCTGNRAVAGQQRVVVLPASAQAGDVVVNEILFNPRTGGVDFVELVNRSGKVVSLQNWRLANREAGGVANERVITAQPLLLEPGQYLVLTSSPEVLLREYPAGNAERFWGMGSLPSYPDAAGTVVLLLPDRAVADEVGYQSSQHFRLISDAEGVSLERISVTGPSVAANFHSAATPVGATPGYENSQAQRVAATGKLTLTPKTFTPDGDGQDDALLLQFNLPQPGFAATVTIFDAHGRLVRKLAGNTLLGAETLLQWDGLTDSGGKAAVGYYVVLVELFNLQGGREVLKETAVVGGRF</sequence>